<feature type="transmembrane region" description="Helical" evidence="7">
    <location>
        <begin position="288"/>
        <end position="309"/>
    </location>
</feature>
<evidence type="ECO:0000256" key="3">
    <source>
        <dbReference type="ARBA" id="ARBA00022989"/>
    </source>
</evidence>
<dbReference type="OrthoDB" id="2585655at2759"/>
<sequence length="418" mass="45051">MIWNIYITNAHDFRNARILGGFFAGMVEALGPTIIADCFPEKHLASAMVTYMMSLGLGTAFGPLIAGVVAHVTGTWPWFFKFLAIITGINLLGTIIMLPETYHDHSMDPTSESEPGNSIQGIASHEETVHESKGSELANPRMEHKEDALPRGSASGSGTPGDSSLFQIWLWQSFYLKRPKGAPAPTLLRSPLLWFIVEPFLLLLAPAVFVTGIINGVLIAFVVTASVVLAAFLQSPPALWSALSFSLLNLSSLVGIVLGIPIGGLIADVLSRRSAKKNDGFHIRGARLPGALPGAILSPLGLIVLGIALDKDSHWIVSAVGFAFLGFGITSSANVLLTYSIDCYPWHSTGIAAVINVVKSCMAFGLSYAAVPWALSSGPLKEFGTLAGIFWFCFMAILPLYLFDERIRQWSLQYIPTF</sequence>
<reference evidence="9 10" key="1">
    <citation type="submission" date="2020-05" db="EMBL/GenBank/DDBJ databases">
        <title>Identification and distribution of gene clusters putatively required for synthesis of sphingolipid metabolism inhibitors in phylogenetically diverse species of the filamentous fungus Fusarium.</title>
        <authorList>
            <person name="Kim H.-S."/>
            <person name="Busman M."/>
            <person name="Brown D.W."/>
            <person name="Divon H."/>
            <person name="Uhlig S."/>
            <person name="Proctor R.H."/>
        </authorList>
    </citation>
    <scope>NUCLEOTIDE SEQUENCE [LARGE SCALE GENOMIC DNA]</scope>
    <source>
        <strain evidence="9 10">NRRL 66243</strain>
    </source>
</reference>
<feature type="transmembrane region" description="Helical" evidence="7">
    <location>
        <begin position="383"/>
        <end position="403"/>
    </location>
</feature>
<keyword evidence="5" id="KW-0325">Glycoprotein</keyword>
<keyword evidence="4 7" id="KW-0472">Membrane</keyword>
<feature type="transmembrane region" description="Helical" evidence="7">
    <location>
        <begin position="78"/>
        <end position="98"/>
    </location>
</feature>
<feature type="transmembrane region" description="Helical" evidence="7">
    <location>
        <begin position="18"/>
        <end position="39"/>
    </location>
</feature>
<name>A0A8H5R3U3_9HYPO</name>
<dbReference type="GO" id="GO:0005886">
    <property type="term" value="C:plasma membrane"/>
    <property type="evidence" value="ECO:0007669"/>
    <property type="project" value="TreeGrafter"/>
</dbReference>
<evidence type="ECO:0000256" key="7">
    <source>
        <dbReference type="SAM" id="Phobius"/>
    </source>
</evidence>
<dbReference type="Pfam" id="PF07690">
    <property type="entry name" value="MFS_1"/>
    <property type="match status" value="1"/>
</dbReference>
<evidence type="ECO:0000256" key="5">
    <source>
        <dbReference type="ARBA" id="ARBA00023180"/>
    </source>
</evidence>
<dbReference type="PROSITE" id="PS50850">
    <property type="entry name" value="MFS"/>
    <property type="match status" value="1"/>
</dbReference>
<protein>
    <recommendedName>
        <fullName evidence="8">Major facilitator superfamily (MFS) profile domain-containing protein</fullName>
    </recommendedName>
</protein>
<feature type="transmembrane region" description="Helical" evidence="7">
    <location>
        <begin position="200"/>
        <end position="233"/>
    </location>
</feature>
<dbReference type="SUPFAM" id="SSF103473">
    <property type="entry name" value="MFS general substrate transporter"/>
    <property type="match status" value="1"/>
</dbReference>
<dbReference type="EMBL" id="JAAQRI010000222">
    <property type="protein sequence ID" value="KAF5626322.1"/>
    <property type="molecule type" value="Genomic_DNA"/>
</dbReference>
<feature type="transmembrane region" description="Helical" evidence="7">
    <location>
        <begin position="51"/>
        <end position="72"/>
    </location>
</feature>
<dbReference type="PANTHER" id="PTHR23502:SF160">
    <property type="entry name" value="MAJOR FACILITATOR SUPERFAMILY (MFS) PROFILE DOMAIN-CONTAINING PROTEIN-RELATED"/>
    <property type="match status" value="1"/>
</dbReference>
<feature type="transmembrane region" description="Helical" evidence="7">
    <location>
        <begin position="315"/>
        <end position="339"/>
    </location>
</feature>
<dbReference type="GO" id="GO:0022857">
    <property type="term" value="F:transmembrane transporter activity"/>
    <property type="evidence" value="ECO:0007669"/>
    <property type="project" value="InterPro"/>
</dbReference>
<gene>
    <name evidence="9" type="ORF">FTJAE_9703</name>
</gene>
<accession>A0A8H5R3U3</accession>
<feature type="region of interest" description="Disordered" evidence="6">
    <location>
        <begin position="130"/>
        <end position="160"/>
    </location>
</feature>
<evidence type="ECO:0000256" key="4">
    <source>
        <dbReference type="ARBA" id="ARBA00023136"/>
    </source>
</evidence>
<dbReference type="PANTHER" id="PTHR23502">
    <property type="entry name" value="MAJOR FACILITATOR SUPERFAMILY"/>
    <property type="match status" value="1"/>
</dbReference>
<feature type="transmembrane region" description="Helical" evidence="7">
    <location>
        <begin position="351"/>
        <end position="371"/>
    </location>
</feature>
<comment type="caution">
    <text evidence="9">The sequence shown here is derived from an EMBL/GenBank/DDBJ whole genome shotgun (WGS) entry which is preliminary data.</text>
</comment>
<dbReference type="GeneID" id="59308921"/>
<evidence type="ECO:0000313" key="10">
    <source>
        <dbReference type="Proteomes" id="UP000530670"/>
    </source>
</evidence>
<organism evidence="9 10">
    <name type="scientific">Fusarium tjaetaba</name>
    <dbReference type="NCBI Taxonomy" id="1567544"/>
    <lineage>
        <taxon>Eukaryota</taxon>
        <taxon>Fungi</taxon>
        <taxon>Dikarya</taxon>
        <taxon>Ascomycota</taxon>
        <taxon>Pezizomycotina</taxon>
        <taxon>Sordariomycetes</taxon>
        <taxon>Hypocreomycetidae</taxon>
        <taxon>Hypocreales</taxon>
        <taxon>Nectriaceae</taxon>
        <taxon>Fusarium</taxon>
        <taxon>Fusarium fujikuroi species complex</taxon>
    </lineage>
</organism>
<feature type="transmembrane region" description="Helical" evidence="7">
    <location>
        <begin position="239"/>
        <end position="267"/>
    </location>
</feature>
<evidence type="ECO:0000313" key="9">
    <source>
        <dbReference type="EMBL" id="KAF5626322.1"/>
    </source>
</evidence>
<evidence type="ECO:0000256" key="2">
    <source>
        <dbReference type="ARBA" id="ARBA00022692"/>
    </source>
</evidence>
<dbReference type="Proteomes" id="UP000530670">
    <property type="component" value="Unassembled WGS sequence"/>
</dbReference>
<dbReference type="InterPro" id="IPR036259">
    <property type="entry name" value="MFS_trans_sf"/>
</dbReference>
<dbReference type="InterPro" id="IPR011701">
    <property type="entry name" value="MFS"/>
</dbReference>
<dbReference type="Gene3D" id="1.20.1250.20">
    <property type="entry name" value="MFS general substrate transporter like domains"/>
    <property type="match status" value="1"/>
</dbReference>
<keyword evidence="10" id="KW-1185">Reference proteome</keyword>
<dbReference type="RefSeq" id="XP_037203245.1">
    <property type="nucleotide sequence ID" value="XM_037356651.1"/>
</dbReference>
<keyword evidence="2 7" id="KW-0812">Transmembrane</keyword>
<keyword evidence="3 7" id="KW-1133">Transmembrane helix</keyword>
<comment type="subcellular location">
    <subcellularLocation>
        <location evidence="1">Membrane</location>
        <topology evidence="1">Multi-pass membrane protein</topology>
    </subcellularLocation>
</comment>
<dbReference type="AlphaFoldDB" id="A0A8H5R3U3"/>
<evidence type="ECO:0000259" key="8">
    <source>
        <dbReference type="PROSITE" id="PS50850"/>
    </source>
</evidence>
<dbReference type="InterPro" id="IPR020846">
    <property type="entry name" value="MFS_dom"/>
</dbReference>
<evidence type="ECO:0000256" key="6">
    <source>
        <dbReference type="SAM" id="MobiDB-lite"/>
    </source>
</evidence>
<evidence type="ECO:0000256" key="1">
    <source>
        <dbReference type="ARBA" id="ARBA00004141"/>
    </source>
</evidence>
<proteinExistence type="predicted"/>
<feature type="domain" description="Major facilitator superfamily (MFS) profile" evidence="8">
    <location>
        <begin position="1"/>
        <end position="408"/>
    </location>
</feature>